<evidence type="ECO:0000256" key="5">
    <source>
        <dbReference type="ARBA" id="ARBA00012142"/>
    </source>
</evidence>
<dbReference type="PROSITE" id="PS50890">
    <property type="entry name" value="PUA"/>
    <property type="match status" value="1"/>
</dbReference>
<feature type="domain" description="Pyruvate kinase barrel" evidence="17">
    <location>
        <begin position="77"/>
        <end position="405"/>
    </location>
</feature>
<dbReference type="Gene3D" id="3.20.20.60">
    <property type="entry name" value="Phosphoenolpyruvate-binding domains"/>
    <property type="match status" value="1"/>
</dbReference>
<dbReference type="CDD" id="cd00288">
    <property type="entry name" value="Pyruvate_Kinase"/>
    <property type="match status" value="1"/>
</dbReference>
<evidence type="ECO:0000256" key="4">
    <source>
        <dbReference type="ARBA" id="ARBA00008663"/>
    </source>
</evidence>
<dbReference type="InterPro" id="IPR015806">
    <property type="entry name" value="Pyrv_Knase_insert_dom_sf"/>
</dbReference>
<dbReference type="OrthoDB" id="108365at2759"/>
<dbReference type="InterPro" id="IPR015813">
    <property type="entry name" value="Pyrv/PenolPyrv_kinase-like_dom"/>
</dbReference>
<sequence length="623" mass="68342">MAQQLAKPGSGGQMPKIPTNRSNPTVFVHSPSLQFDIKKAEHGGGFVQEQQLQAADARSHLEHMCYLNIDSEPHAVRMSGIICTIGPACREVKTLQKMIIEGMNIARLNFSHGTYDYHGGTIENVRKAVSEFTEKTSIAIALDTKGPEIRTGLLEGGASAEVELKTGSTIKLTTDEKYYEKCTAEILYVDYKNITKVMEVGGRVFIDDGLISVVVKEIGNDYLLCDIENGGDLGSKKGCNLPRVAVDLPAVSEKDKQDLLFGVEHGVDMVFASFIRSAAGVKEIRNILGEKGRHIKIISKIENHEGVQRFDEILAESDGIMVARGDLGIEIPAEKVFLAQKMMIGRCNRAGKPIICATQMLESMVKKPRPTRAESSDVANAVLDGADCVMLSGETAKGSYPLESVKMMHKICREAESAVFHSQTFENLRRETPTYTDATHTIAIAAVEASFTCMASAIIVITTSGRSAFLVAAYRPRCPILAITRNSQTARQCHLYRGIFPIHYTDTAVVFDSDDKSRSYLDDKMNEWTADVDRRIWKAIDIAMTRNFLKDGDPVVVLTGWKPGSGSTNTMRIVTATAVKDKDLLPPIVGISSIPSFTNIESNIPQTDSGKIPVPDDQEVRFF</sequence>
<protein>
    <recommendedName>
        <fullName evidence="5 15">Pyruvate kinase</fullName>
        <ecNumber evidence="5 15">2.7.1.40</ecNumber>
    </recommendedName>
</protein>
<dbReference type="SUPFAM" id="SSF51621">
    <property type="entry name" value="Phosphoenolpyruvate/pyruvate domain"/>
    <property type="match status" value="1"/>
</dbReference>
<dbReference type="CTD" id="20245359"/>
<dbReference type="KEGG" id="lgi:LOTGIDRAFT_199626"/>
<keyword evidence="9 15" id="KW-0418">Kinase</keyword>
<dbReference type="EC" id="2.7.1.40" evidence="5 15"/>
<keyword evidence="20" id="KW-1185">Reference proteome</keyword>
<evidence type="ECO:0000256" key="9">
    <source>
        <dbReference type="ARBA" id="ARBA00022777"/>
    </source>
</evidence>
<dbReference type="GO" id="GO:0016301">
    <property type="term" value="F:kinase activity"/>
    <property type="evidence" value="ECO:0007669"/>
    <property type="project" value="UniProtKB-KW"/>
</dbReference>
<comment type="pathway">
    <text evidence="3 15">Carbohydrate degradation; glycolysis; pyruvate from D-glyceraldehyde 3-phosphate: step 5/5.</text>
</comment>
<accession>V4AYD4</accession>
<name>V4AYD4_LOTGI</name>
<dbReference type="NCBIfam" id="NF004491">
    <property type="entry name" value="PRK05826.1"/>
    <property type="match status" value="1"/>
</dbReference>
<feature type="region of interest" description="Disordered" evidence="16">
    <location>
        <begin position="1"/>
        <end position="25"/>
    </location>
</feature>
<evidence type="ECO:0000313" key="19">
    <source>
        <dbReference type="EMBL" id="ESP02598.1"/>
    </source>
</evidence>
<evidence type="ECO:0000256" key="11">
    <source>
        <dbReference type="ARBA" id="ARBA00022842"/>
    </source>
</evidence>
<dbReference type="InterPro" id="IPR001697">
    <property type="entry name" value="Pyr_Knase"/>
</dbReference>
<gene>
    <name evidence="19" type="ORF">LOTGIDRAFT_199626</name>
</gene>
<evidence type="ECO:0000256" key="8">
    <source>
        <dbReference type="ARBA" id="ARBA00022741"/>
    </source>
</evidence>
<evidence type="ECO:0000256" key="2">
    <source>
        <dbReference type="ARBA" id="ARBA00001958"/>
    </source>
</evidence>
<dbReference type="EMBL" id="KB200170">
    <property type="protein sequence ID" value="ESP02598.1"/>
    <property type="molecule type" value="Genomic_DNA"/>
</dbReference>
<dbReference type="OMA" id="RVHHIGE"/>
<dbReference type="NCBIfam" id="NF004978">
    <property type="entry name" value="PRK06354.1"/>
    <property type="match status" value="1"/>
</dbReference>
<dbReference type="Pfam" id="PF02887">
    <property type="entry name" value="PK_C"/>
    <property type="match status" value="1"/>
</dbReference>
<evidence type="ECO:0000256" key="7">
    <source>
        <dbReference type="ARBA" id="ARBA00022723"/>
    </source>
</evidence>
<reference evidence="19 20" key="1">
    <citation type="journal article" date="2013" name="Nature">
        <title>Insights into bilaterian evolution from three spiralian genomes.</title>
        <authorList>
            <person name="Simakov O."/>
            <person name="Marletaz F."/>
            <person name="Cho S.J."/>
            <person name="Edsinger-Gonzales E."/>
            <person name="Havlak P."/>
            <person name="Hellsten U."/>
            <person name="Kuo D.H."/>
            <person name="Larsson T."/>
            <person name="Lv J."/>
            <person name="Arendt D."/>
            <person name="Savage R."/>
            <person name="Osoegawa K."/>
            <person name="de Jong P."/>
            <person name="Grimwood J."/>
            <person name="Chapman J.A."/>
            <person name="Shapiro H."/>
            <person name="Aerts A."/>
            <person name="Otillar R.P."/>
            <person name="Terry A.Y."/>
            <person name="Boore J.L."/>
            <person name="Grigoriev I.V."/>
            <person name="Lindberg D.R."/>
            <person name="Seaver E.C."/>
            <person name="Weisblat D.A."/>
            <person name="Putnam N.H."/>
            <person name="Rokhsar D.S."/>
        </authorList>
    </citation>
    <scope>NUCLEOTIDE SEQUENCE [LARGE SCALE GENOMIC DNA]</scope>
</reference>
<keyword evidence="14" id="KW-0670">Pyruvate</keyword>
<keyword evidence="13 15" id="KW-0324">Glycolysis</keyword>
<evidence type="ECO:0000256" key="14">
    <source>
        <dbReference type="ARBA" id="ARBA00023317"/>
    </source>
</evidence>
<comment type="cofactor">
    <cofactor evidence="2">
        <name>K(+)</name>
        <dbReference type="ChEBI" id="CHEBI:29103"/>
    </cofactor>
</comment>
<dbReference type="UniPathway" id="UPA00109">
    <property type="reaction ID" value="UER00188"/>
</dbReference>
<dbReference type="PRINTS" id="PR01050">
    <property type="entry name" value="PYRUVTKNASE"/>
</dbReference>
<dbReference type="InterPro" id="IPR040442">
    <property type="entry name" value="Pyrv_kinase-like_dom_sf"/>
</dbReference>
<comment type="cofactor">
    <cofactor evidence="1">
        <name>Mg(2+)</name>
        <dbReference type="ChEBI" id="CHEBI:18420"/>
    </cofactor>
</comment>
<dbReference type="RefSeq" id="XP_009046738.1">
    <property type="nucleotide sequence ID" value="XM_009048490.1"/>
</dbReference>
<comment type="similarity">
    <text evidence="4 15">Belongs to the pyruvate kinase family.</text>
</comment>
<evidence type="ECO:0000259" key="17">
    <source>
        <dbReference type="Pfam" id="PF00224"/>
    </source>
</evidence>
<dbReference type="HOGENOM" id="CLU_015439_0_1_1"/>
<dbReference type="FunFam" id="3.40.1380.20:FF:000001">
    <property type="entry name" value="Pyruvate kinase"/>
    <property type="match status" value="1"/>
</dbReference>
<dbReference type="InterPro" id="IPR015793">
    <property type="entry name" value="Pyrv_Knase_brl"/>
</dbReference>
<dbReference type="Pfam" id="PF00224">
    <property type="entry name" value="PK"/>
    <property type="match status" value="1"/>
</dbReference>
<keyword evidence="11 15" id="KW-0460">Magnesium</keyword>
<dbReference type="GO" id="GO:0005524">
    <property type="term" value="F:ATP binding"/>
    <property type="evidence" value="ECO:0007669"/>
    <property type="project" value="UniProtKB-KW"/>
</dbReference>
<dbReference type="Gene3D" id="3.40.1380.20">
    <property type="entry name" value="Pyruvate kinase, C-terminal domain"/>
    <property type="match status" value="2"/>
</dbReference>
<organism evidence="19 20">
    <name type="scientific">Lottia gigantea</name>
    <name type="common">Giant owl limpet</name>
    <dbReference type="NCBI Taxonomy" id="225164"/>
    <lineage>
        <taxon>Eukaryota</taxon>
        <taxon>Metazoa</taxon>
        <taxon>Spiralia</taxon>
        <taxon>Lophotrochozoa</taxon>
        <taxon>Mollusca</taxon>
        <taxon>Gastropoda</taxon>
        <taxon>Patellogastropoda</taxon>
        <taxon>Lottioidea</taxon>
        <taxon>Lottiidae</taxon>
        <taxon>Lottia</taxon>
    </lineage>
</organism>
<dbReference type="GO" id="GO:0030955">
    <property type="term" value="F:potassium ion binding"/>
    <property type="evidence" value="ECO:0007669"/>
    <property type="project" value="InterPro"/>
</dbReference>
<evidence type="ECO:0000256" key="10">
    <source>
        <dbReference type="ARBA" id="ARBA00022840"/>
    </source>
</evidence>
<dbReference type="SUPFAM" id="SSF50800">
    <property type="entry name" value="PK beta-barrel domain-like"/>
    <property type="match status" value="1"/>
</dbReference>
<evidence type="ECO:0000256" key="3">
    <source>
        <dbReference type="ARBA" id="ARBA00004997"/>
    </source>
</evidence>
<evidence type="ECO:0000256" key="13">
    <source>
        <dbReference type="ARBA" id="ARBA00023152"/>
    </source>
</evidence>
<dbReference type="GeneID" id="20245359"/>
<dbReference type="NCBIfam" id="TIGR01064">
    <property type="entry name" value="pyruv_kin"/>
    <property type="match status" value="1"/>
</dbReference>
<evidence type="ECO:0000259" key="18">
    <source>
        <dbReference type="Pfam" id="PF02887"/>
    </source>
</evidence>
<dbReference type="GO" id="GO:0000287">
    <property type="term" value="F:magnesium ion binding"/>
    <property type="evidence" value="ECO:0007669"/>
    <property type="project" value="InterPro"/>
</dbReference>
<evidence type="ECO:0000256" key="1">
    <source>
        <dbReference type="ARBA" id="ARBA00001946"/>
    </source>
</evidence>
<dbReference type="STRING" id="225164.V4AYD4"/>
<evidence type="ECO:0000256" key="16">
    <source>
        <dbReference type="SAM" id="MobiDB-lite"/>
    </source>
</evidence>
<proteinExistence type="inferred from homology"/>
<dbReference type="InterPro" id="IPR036918">
    <property type="entry name" value="Pyrv_Knase_C_sf"/>
</dbReference>
<evidence type="ECO:0000256" key="6">
    <source>
        <dbReference type="ARBA" id="ARBA00022679"/>
    </source>
</evidence>
<dbReference type="InterPro" id="IPR015795">
    <property type="entry name" value="Pyrv_Knase_C"/>
</dbReference>
<dbReference type="PROSITE" id="PS00110">
    <property type="entry name" value="PYRUVATE_KINASE"/>
    <property type="match status" value="1"/>
</dbReference>
<evidence type="ECO:0000256" key="15">
    <source>
        <dbReference type="RuleBase" id="RU000504"/>
    </source>
</evidence>
<dbReference type="AlphaFoldDB" id="V4AYD4"/>
<feature type="domain" description="Pyruvate kinase C-terminal" evidence="18">
    <location>
        <begin position="440"/>
        <end position="574"/>
    </location>
</feature>
<keyword evidence="8" id="KW-0547">Nucleotide-binding</keyword>
<evidence type="ECO:0000313" key="20">
    <source>
        <dbReference type="Proteomes" id="UP000030746"/>
    </source>
</evidence>
<keyword evidence="7" id="KW-0479">Metal-binding</keyword>
<dbReference type="FunFam" id="3.20.20.60:FF:000025">
    <property type="entry name" value="Pyruvate kinase"/>
    <property type="match status" value="1"/>
</dbReference>
<evidence type="ECO:0000256" key="12">
    <source>
        <dbReference type="ARBA" id="ARBA00022958"/>
    </source>
</evidence>
<keyword evidence="6 15" id="KW-0808">Transferase</keyword>
<dbReference type="InterPro" id="IPR018209">
    <property type="entry name" value="Pyrv_Knase_AS"/>
</dbReference>
<keyword evidence="12" id="KW-0630">Potassium</keyword>
<comment type="catalytic activity">
    <reaction evidence="15">
        <text>pyruvate + ATP = phosphoenolpyruvate + ADP + H(+)</text>
        <dbReference type="Rhea" id="RHEA:18157"/>
        <dbReference type="ChEBI" id="CHEBI:15361"/>
        <dbReference type="ChEBI" id="CHEBI:15378"/>
        <dbReference type="ChEBI" id="CHEBI:30616"/>
        <dbReference type="ChEBI" id="CHEBI:58702"/>
        <dbReference type="ChEBI" id="CHEBI:456216"/>
        <dbReference type="EC" id="2.7.1.40"/>
    </reaction>
</comment>
<dbReference type="FunFam" id="2.40.33.10:FF:000023">
    <property type="entry name" value="Pyruvate kinase PKM"/>
    <property type="match status" value="1"/>
</dbReference>
<dbReference type="GO" id="GO:0004743">
    <property type="term" value="F:pyruvate kinase activity"/>
    <property type="evidence" value="ECO:0007669"/>
    <property type="project" value="UniProtKB-EC"/>
</dbReference>
<dbReference type="Proteomes" id="UP000030746">
    <property type="component" value="Unassembled WGS sequence"/>
</dbReference>
<dbReference type="InterPro" id="IPR011037">
    <property type="entry name" value="Pyrv_Knase-like_insert_dom_sf"/>
</dbReference>
<dbReference type="SUPFAM" id="SSF52935">
    <property type="entry name" value="PK C-terminal domain-like"/>
    <property type="match status" value="1"/>
</dbReference>
<dbReference type="Gene3D" id="2.40.33.10">
    <property type="entry name" value="PK beta-barrel domain-like"/>
    <property type="match status" value="1"/>
</dbReference>
<dbReference type="PANTHER" id="PTHR11817">
    <property type="entry name" value="PYRUVATE KINASE"/>
    <property type="match status" value="1"/>
</dbReference>
<keyword evidence="10" id="KW-0067">ATP-binding</keyword>